<reference evidence="3" key="1">
    <citation type="journal article" date="2019" name="Int. J. Syst. Evol. Microbiol.">
        <title>The Global Catalogue of Microorganisms (GCM) 10K type strain sequencing project: providing services to taxonomists for standard genome sequencing and annotation.</title>
        <authorList>
            <consortium name="The Broad Institute Genomics Platform"/>
            <consortium name="The Broad Institute Genome Sequencing Center for Infectious Disease"/>
            <person name="Wu L."/>
            <person name="Ma J."/>
        </authorList>
    </citation>
    <scope>NUCLEOTIDE SEQUENCE [LARGE SCALE GENOMIC DNA]</scope>
    <source>
        <strain evidence="3">JCM 17316</strain>
    </source>
</reference>
<keyword evidence="3" id="KW-1185">Reference proteome</keyword>
<evidence type="ECO:0000313" key="2">
    <source>
        <dbReference type="EMBL" id="GAA4147793.1"/>
    </source>
</evidence>
<evidence type="ECO:0000313" key="3">
    <source>
        <dbReference type="Proteomes" id="UP001500266"/>
    </source>
</evidence>
<organism evidence="2 3">
    <name type="scientific">Actinomadura keratinilytica</name>
    <dbReference type="NCBI Taxonomy" id="547461"/>
    <lineage>
        <taxon>Bacteria</taxon>
        <taxon>Bacillati</taxon>
        <taxon>Actinomycetota</taxon>
        <taxon>Actinomycetes</taxon>
        <taxon>Streptosporangiales</taxon>
        <taxon>Thermomonosporaceae</taxon>
        <taxon>Actinomadura</taxon>
    </lineage>
</organism>
<dbReference type="Proteomes" id="UP001500266">
    <property type="component" value="Unassembled WGS sequence"/>
</dbReference>
<accession>A0ABP7Z5H2</accession>
<gene>
    <name evidence="2" type="ORF">GCM10022416_41450</name>
</gene>
<protein>
    <submittedName>
        <fullName evidence="2">Uncharacterized protein</fullName>
    </submittedName>
</protein>
<comment type="caution">
    <text evidence="2">The sequence shown here is derived from an EMBL/GenBank/DDBJ whole genome shotgun (WGS) entry which is preliminary data.</text>
</comment>
<name>A0ABP7Z5H2_9ACTN</name>
<dbReference type="EMBL" id="BAABDO010000069">
    <property type="protein sequence ID" value="GAA4147793.1"/>
    <property type="molecule type" value="Genomic_DNA"/>
</dbReference>
<sequence>MRLHGSRQGDQARHHRDQGSRGGRGRRCPAPWIIGGALPVERGTNRLERHRAAVTQYEKPAIVR</sequence>
<proteinExistence type="predicted"/>
<evidence type="ECO:0000256" key="1">
    <source>
        <dbReference type="SAM" id="MobiDB-lite"/>
    </source>
</evidence>
<feature type="region of interest" description="Disordered" evidence="1">
    <location>
        <begin position="1"/>
        <end position="30"/>
    </location>
</feature>